<evidence type="ECO:0000256" key="1">
    <source>
        <dbReference type="SAM" id="Phobius"/>
    </source>
</evidence>
<feature type="transmembrane region" description="Helical" evidence="1">
    <location>
        <begin position="503"/>
        <end position="525"/>
    </location>
</feature>
<accession>A0A7C3J2M5</accession>
<name>A0A7C3J2M5_9CREN</name>
<feature type="domain" description="Protein-glutamine gamma-glutamyltransferase-like C-terminal" evidence="2">
    <location>
        <begin position="561"/>
        <end position="625"/>
    </location>
</feature>
<dbReference type="Pfam" id="PF13559">
    <property type="entry name" value="DUF4129"/>
    <property type="match status" value="1"/>
</dbReference>
<sequence>MRREYLTLAAAVGAIAVIMASVALQPQLGQVARHADPAQAVSETPSPAALALIYSSVFGNISSGEFEEAYRSLGSLEGIYVPENAKYIFSRFNQLISQEALELESADARIAGALQSLSLGLIETAKANVSSALLSLAKASITSSSLSSAASEFAKTLRTRQLTQEIAMVEGAIASYYGDLDEIMRSIREVEAGNVTATAIDLSLSGSHVIIGDNVSATGRLTELSSGAPLPGRQVGVLACGRAYLTETDAEGRFEIQFEAAAPGGPQQSVSAAFLYDGSHAGSYASAPIVVNYIVPKITVTADRSRALPGDVVRLSLVADLSEWAAPVAPELREEFGARLSAALQATTFKFAVTAFGSEEIVSSGYPVDETISVSVPAGAASGSHLINAELLPASMFVGSAASASVEVYRKAVEVSLSAPSIALGGTHTTLYGSASSSGSAVGGASVSVSFAGATASSTTGQDGSFSVTIVVPPWRSSGWESARAAVQPADYRLSASSASASVLVVSPMVAVVAAAGAVAAFGLARRSITGGKAAGSIAYAATAQAKHAGLPPAETLAGIYARAAQAIGAALGTFARESETVREYLARVASRLGALGKAFGELTLMLEESLYGMKEVDASRGRSLLSLIIDRLGTALGSAKREAKDADGGERR</sequence>
<dbReference type="EMBL" id="DSTX01000011">
    <property type="protein sequence ID" value="HFK20819.1"/>
    <property type="molecule type" value="Genomic_DNA"/>
</dbReference>
<gene>
    <name evidence="3" type="ORF">ENS19_05985</name>
</gene>
<proteinExistence type="predicted"/>
<evidence type="ECO:0000259" key="2">
    <source>
        <dbReference type="Pfam" id="PF13559"/>
    </source>
</evidence>
<protein>
    <submittedName>
        <fullName evidence="3">DUF4129 domain-containing protein</fullName>
    </submittedName>
</protein>
<dbReference type="InterPro" id="IPR025403">
    <property type="entry name" value="TgpA-like_C"/>
</dbReference>
<keyword evidence="1" id="KW-0472">Membrane</keyword>
<dbReference type="AlphaFoldDB" id="A0A7C3J2M5"/>
<reference evidence="3" key="1">
    <citation type="journal article" date="2020" name="mSystems">
        <title>Genome- and Community-Level Interaction Insights into Carbon Utilization and Element Cycling Functions of Hydrothermarchaeota in Hydrothermal Sediment.</title>
        <authorList>
            <person name="Zhou Z."/>
            <person name="Liu Y."/>
            <person name="Xu W."/>
            <person name="Pan J."/>
            <person name="Luo Z.H."/>
            <person name="Li M."/>
        </authorList>
    </citation>
    <scope>NUCLEOTIDE SEQUENCE [LARGE SCALE GENOMIC DNA]</scope>
    <source>
        <strain evidence="3">SpSt-468</strain>
    </source>
</reference>
<evidence type="ECO:0000313" key="3">
    <source>
        <dbReference type="EMBL" id="HFK20819.1"/>
    </source>
</evidence>
<comment type="caution">
    <text evidence="3">The sequence shown here is derived from an EMBL/GenBank/DDBJ whole genome shotgun (WGS) entry which is preliminary data.</text>
</comment>
<keyword evidence="1" id="KW-1133">Transmembrane helix</keyword>
<organism evidence="3">
    <name type="scientific">Candidatus Methanomethylicus mesodigestus</name>
    <dbReference type="NCBI Taxonomy" id="1867258"/>
    <lineage>
        <taxon>Archaea</taxon>
        <taxon>Thermoproteota</taxon>
        <taxon>Methanosuratincolia</taxon>
        <taxon>Candidatus Methanomethylicales</taxon>
        <taxon>Candidatus Methanomethylicaceae</taxon>
        <taxon>Candidatus Methanomethylicus</taxon>
    </lineage>
</organism>
<keyword evidence="1" id="KW-0812">Transmembrane</keyword>